<feature type="region of interest" description="Disordered" evidence="1">
    <location>
        <begin position="1982"/>
        <end position="2104"/>
    </location>
</feature>
<feature type="domain" description="HhH-GPD" evidence="3">
    <location>
        <begin position="64"/>
        <end position="221"/>
    </location>
</feature>
<dbReference type="PANTHER" id="PTHR47203:SF1">
    <property type="entry name" value="HYPOTHETICAL BASE EXCISION DNA REPAIR PROTEIN (EUROFUNG)"/>
    <property type="match status" value="1"/>
</dbReference>
<keyword evidence="2" id="KW-0472">Membrane</keyword>
<feature type="compositionally biased region" description="Low complexity" evidence="1">
    <location>
        <begin position="624"/>
        <end position="677"/>
    </location>
</feature>
<feature type="transmembrane region" description="Helical" evidence="2">
    <location>
        <begin position="1877"/>
        <end position="1902"/>
    </location>
</feature>
<organism evidence="4 5">
    <name type="scientific">Chlorella sorokiniana</name>
    <name type="common">Freshwater green alga</name>
    <dbReference type="NCBI Taxonomy" id="3076"/>
    <lineage>
        <taxon>Eukaryota</taxon>
        <taxon>Viridiplantae</taxon>
        <taxon>Chlorophyta</taxon>
        <taxon>core chlorophytes</taxon>
        <taxon>Trebouxiophyceae</taxon>
        <taxon>Chlorellales</taxon>
        <taxon>Chlorellaceae</taxon>
        <taxon>Chlorella clade</taxon>
        <taxon>Chlorella</taxon>
    </lineage>
</organism>
<comment type="caution">
    <text evidence="4">The sequence shown here is derived from an EMBL/GenBank/DDBJ whole genome shotgun (WGS) entry which is preliminary data.</text>
</comment>
<reference evidence="4 5" key="1">
    <citation type="journal article" date="2018" name="Plant J.">
        <title>Genome sequences of Chlorella sorokiniana UTEX 1602 and Micractinium conductrix SAG 241.80: implications to maltose excretion by a green alga.</title>
        <authorList>
            <person name="Arriola M.B."/>
            <person name="Velmurugan N."/>
            <person name="Zhang Y."/>
            <person name="Plunkett M.H."/>
            <person name="Hondzo H."/>
            <person name="Barney B.M."/>
        </authorList>
    </citation>
    <scope>NUCLEOTIDE SEQUENCE [LARGE SCALE GENOMIC DNA]</scope>
    <source>
        <strain evidence="5">UTEX 1602</strain>
    </source>
</reference>
<dbReference type="Pfam" id="PF00730">
    <property type="entry name" value="HhH-GPD"/>
    <property type="match status" value="1"/>
</dbReference>
<protein>
    <recommendedName>
        <fullName evidence="3">HhH-GPD domain-containing protein</fullName>
    </recommendedName>
</protein>
<keyword evidence="5" id="KW-1185">Reference proteome</keyword>
<evidence type="ECO:0000313" key="4">
    <source>
        <dbReference type="EMBL" id="PRW58639.1"/>
    </source>
</evidence>
<feature type="compositionally biased region" description="Low complexity" evidence="1">
    <location>
        <begin position="1996"/>
        <end position="2005"/>
    </location>
</feature>
<evidence type="ECO:0000259" key="3">
    <source>
        <dbReference type="SMART" id="SM00478"/>
    </source>
</evidence>
<dbReference type="Pfam" id="PF13385">
    <property type="entry name" value="Laminin_G_3"/>
    <property type="match status" value="1"/>
</dbReference>
<keyword evidence="2" id="KW-0812">Transmembrane</keyword>
<dbReference type="SUPFAM" id="SSF48150">
    <property type="entry name" value="DNA-glycosylase"/>
    <property type="match status" value="1"/>
</dbReference>
<dbReference type="GO" id="GO:0140097">
    <property type="term" value="F:catalytic activity, acting on DNA"/>
    <property type="evidence" value="ECO:0007669"/>
    <property type="project" value="UniProtKB-ARBA"/>
</dbReference>
<dbReference type="Gene3D" id="2.10.10.10">
    <property type="entry name" value="Fibronectin, type II, collagen-binding"/>
    <property type="match status" value="1"/>
</dbReference>
<dbReference type="InterPro" id="IPR023170">
    <property type="entry name" value="HhH_base_excis_C"/>
</dbReference>
<evidence type="ECO:0000256" key="2">
    <source>
        <dbReference type="SAM" id="Phobius"/>
    </source>
</evidence>
<dbReference type="GO" id="GO:0016787">
    <property type="term" value="F:hydrolase activity"/>
    <property type="evidence" value="ECO:0007669"/>
    <property type="project" value="UniProtKB-ARBA"/>
</dbReference>
<feature type="compositionally biased region" description="Polar residues" evidence="1">
    <location>
        <begin position="2016"/>
        <end position="2031"/>
    </location>
</feature>
<keyword evidence="2" id="KW-1133">Transmembrane helix</keyword>
<dbReference type="InterPro" id="IPR011257">
    <property type="entry name" value="DNA_glycosylase"/>
</dbReference>
<proteinExistence type="predicted"/>
<feature type="region of interest" description="Disordered" evidence="1">
    <location>
        <begin position="624"/>
        <end position="685"/>
    </location>
</feature>
<evidence type="ECO:0000256" key="1">
    <source>
        <dbReference type="SAM" id="MobiDB-lite"/>
    </source>
</evidence>
<dbReference type="Proteomes" id="UP000239899">
    <property type="component" value="Unassembled WGS sequence"/>
</dbReference>
<gene>
    <name evidence="4" type="ORF">C2E21_2984</name>
</gene>
<dbReference type="SMART" id="SM00478">
    <property type="entry name" value="ENDO3c"/>
    <property type="match status" value="1"/>
</dbReference>
<dbReference type="InterPro" id="IPR003265">
    <property type="entry name" value="HhH-GPD_domain"/>
</dbReference>
<name>A0A2P6TX48_CHLSO</name>
<dbReference type="EMBL" id="LHPG02000005">
    <property type="protein sequence ID" value="PRW58639.1"/>
    <property type="molecule type" value="Genomic_DNA"/>
</dbReference>
<feature type="compositionally biased region" description="Low complexity" evidence="1">
    <location>
        <begin position="2052"/>
        <end position="2068"/>
    </location>
</feature>
<dbReference type="PANTHER" id="PTHR47203">
    <property type="match status" value="1"/>
</dbReference>
<accession>A0A2P6TX48</accession>
<feature type="compositionally biased region" description="Low complexity" evidence="1">
    <location>
        <begin position="327"/>
        <end position="359"/>
    </location>
</feature>
<dbReference type="GO" id="GO:0006284">
    <property type="term" value="P:base-excision repair"/>
    <property type="evidence" value="ECO:0007669"/>
    <property type="project" value="InterPro"/>
</dbReference>
<dbReference type="Gene3D" id="2.60.120.200">
    <property type="match status" value="3"/>
</dbReference>
<dbReference type="InterPro" id="IPR036943">
    <property type="entry name" value="FN_type2_sf"/>
</dbReference>
<dbReference type="OrthoDB" id="510012at2759"/>
<evidence type="ECO:0000313" key="5">
    <source>
        <dbReference type="Proteomes" id="UP000239899"/>
    </source>
</evidence>
<feature type="compositionally biased region" description="Low complexity" evidence="1">
    <location>
        <begin position="273"/>
        <end position="282"/>
    </location>
</feature>
<sequence>MLAARAYAGPYPAWPAPTAEACRAVAERLAAVHGWPHLKRQQGLPAVGCEERRTVLDSLVRTLLSQNTTDKTSGRAFATLKQRFPSWEAVRQAPLEEVADAIRVGGLAEIKAGRIQDILGTLKAERGECSLEHLRGSSAAEVKAELSRFKGVGAKTISCVLLFGLGHDDFAVDTHVWEITKALGWTPLNASRDQAYAHLNELVPDDLKYDLHVLLVNHGKSCPACAKTGSAKHRGAAASGASAACPIAEFKPPPSTLKPYPSSKQRGGKGGAKKAAAAAADGGSSGEDAGGQAAAAAAAGGGKGARKLKSEGEQARAAGSGGKRQKVAAPGAAAAVAKQTDAGSPDASGGAASSPIASGPSMPQAAAYFPLTSRNLTSAFPAGQYEGESQNLVWRQDPSFGEVLDCDEDRQSYVSIPGVQYGTDGGFAVVFWAQMRLDNGTSFDYAYSHVNARNTEFAFDPNEVAVFLPEKGHPDSGMVRAIVRDSQDVRTNGSLPFFLDSNGCVSDPECPSKPATNVSAGDGQWHLLGVTTLPEGGKGFQLYVDGQLAAEASRRLYTDSEGFPKAPTGGAPMNLTGNITLCARSDLYPTRFFGGSIAHLFIYDTPLSADQMQEIYNTGQQSMAAMNASASSPSTNSTNTRTRSVSSGDALQQAAQQLSANSTEQAQQAQLAQQAQQNDPTASAQPAADCVTPCEAYNGALACFTDANEIRLCTTDSSLGSGDSNSTMDSLGLTSPDQSLSYQPAADCVSTCEQLNGSWVCYTTTSAVRMCLPSDALSAMDSALQSMLADSPANSSTSSASSQQAAAQLGGQPLCSALPIQGIVTVQSCPTGYQCTALSRQQLATNFGSQLNVSVGDLGVCAYAPKGFLLPDAATVPPAMAFFPLAEQTLHSFPLPDYTGSAEGAGIVEDPLFGSALSCSSTDRDLVALDAVQYARSGAFSVNLWFKPGNMSGTSLSYLFSHRGTTNSSNATSNTGWGPNQIQVYLPNEDHPSYGVVRTYVKDYDDVPLTMGAATWLDSDGTKAYSDVRDPSLAAQLYDGGWHMATVTSQPGGGKGYRLFLDGMLVNEIQEGVSYTTPEGFPIPVDGGDPILLDGNVVLCVRSDDPTGRHFDGRVAYLSLFDEALDDSQVSALYGAVAANMTAASTAPSSSLPSGGELPVFSPKTTTNATQLSVTGRPCQFPALYGGELVTDCIPIAGIASCQVAEGVWEPCQGAANISSAQTQQLTISGQECVFPGIYAGQTITECTALEPGAPLMCPTSDGTWSQCASEVTLLPSGYANQTMAADPAAGVATNSSREPVIAAHGTICLLPLLYNGVQVDGCVGMGGMYMCWGADTAAWESCPDDLLSKATPGPTGISAATVPLPVVPQRTRVTTGGQACSLPVVFQGELLDDCIMRDVAWSCLTAANEWQRCNLGATPAPTNAQGQLLVAQRTTTSNASCLLPAVYCGNLWFDCVKYTEGDSTADICPTQAGDWDLCATAGLPGAMLPDPKPLNVAAVLGRRAPGRVGMLCPIEPSDNALHNCAEDLICVPLSDLTFNSTNSSVQTGLEQMGYCRPAPAGGTFGTLQYLRQQNVEPPLAFFPLTGGELDSLLLPPYNGSTSGMPLPAWVDDATFNSTLNCTAASRSAIILDNVPYASNGSWAINLWMRRLPSSSANGSLFQYLFSHTGPGSQSGFGETPNTVSIYLADRNNPAYGTVRVIVTDQNDRDSVLTYLDSDGQIESMTGQRRPKHADVNNGEWHMLTLSTYPNDTLGYTLFVDGQPAGSLSSASRINGSLVDVTGGDPAQLTSNIYLCSRSDSDPDRFFDGSVAHLMLFNSALDPKEVAGLYSTYKQNNGSAPLVSSAAGPGGDPALVAAAGMDPSSGHTNSTLSGGEIAGIVLASIGGAMALATLLAMAVVGYRKRRQGKRFERFADEAAIPPPAGGGAAVPVAAGVAPLPGQLSIQLSSGRSLSLNSKDFDADSVAGNHPRYHSALSDVSTVVGGPTPRAEPPAPALAHSLSAGPTRGAAVAGSSGAPTVTTLPRSYTAPTRPSVEPLPGSASGAGSVFDDSASMASARSSLASESLSIEPGKRGIFKKGSARVVLPPTQEDTAGPDPRSPFEP</sequence>
<dbReference type="Gene3D" id="1.10.1670.10">
    <property type="entry name" value="Helix-hairpin-Helix base-excision DNA repair enzymes (C-terminal)"/>
    <property type="match status" value="1"/>
</dbReference>
<dbReference type="CDD" id="cd00056">
    <property type="entry name" value="ENDO3c"/>
    <property type="match status" value="1"/>
</dbReference>
<dbReference type="InterPro" id="IPR013320">
    <property type="entry name" value="ConA-like_dom_sf"/>
</dbReference>
<dbReference type="Gene3D" id="1.10.340.30">
    <property type="entry name" value="Hypothetical protein, domain 2"/>
    <property type="match status" value="1"/>
</dbReference>
<dbReference type="STRING" id="3076.A0A2P6TX48"/>
<feature type="region of interest" description="Disordered" evidence="1">
    <location>
        <begin position="250"/>
        <end position="359"/>
    </location>
</feature>
<dbReference type="SUPFAM" id="SSF49899">
    <property type="entry name" value="Concanavalin A-like lectins/glucanases"/>
    <property type="match status" value="3"/>
</dbReference>